<dbReference type="InterPro" id="IPR004378">
    <property type="entry name" value="F420H2_quin_Rdtase"/>
</dbReference>
<reference evidence="1" key="1">
    <citation type="submission" date="2024-04" db="EMBL/GenBank/DDBJ databases">
        <authorList>
            <person name="Roder T."/>
            <person name="Oberhansli S."/>
            <person name="Kreuzer M."/>
        </authorList>
    </citation>
    <scope>NUCLEOTIDE SEQUENCE</scope>
    <source>
        <strain evidence="1">LWS13-1.2</strain>
    </source>
</reference>
<dbReference type="NCBIfam" id="TIGR00026">
    <property type="entry name" value="hi_GC_TIGR00026"/>
    <property type="match status" value="1"/>
</dbReference>
<sequence length="134" mass="14444">MSDPPRKHGPPRLAVRVTEPVGRALAGRRWFPLWAVVHHRGRRSGTPYATPVAVVPTADRDAILIGLPWGADTNWALNIVAAGGATLRWRGGDVGATNPRIVDADEAAGLAKASFRPVVRRMPAAIVLRRVRPV</sequence>
<dbReference type="GO" id="GO:0016491">
    <property type="term" value="F:oxidoreductase activity"/>
    <property type="evidence" value="ECO:0007669"/>
    <property type="project" value="InterPro"/>
</dbReference>
<protein>
    <submittedName>
        <fullName evidence="1">Nitroreductase family deazaflavin-dependent oxidoreductase</fullName>
    </submittedName>
</protein>
<dbReference type="EMBL" id="CP151632">
    <property type="protein sequence ID" value="WZO33808.1"/>
    <property type="molecule type" value="Genomic_DNA"/>
</dbReference>
<gene>
    <name evidence="1" type="ORF">MRBLWS13_001443</name>
</gene>
<accession>A0AAU6SAC2</accession>
<dbReference type="InterPro" id="IPR012349">
    <property type="entry name" value="Split_barrel_FMN-bd"/>
</dbReference>
<evidence type="ECO:0000313" key="1">
    <source>
        <dbReference type="EMBL" id="WZO33808.1"/>
    </source>
</evidence>
<organism evidence="1">
    <name type="scientific">Microbacterium sp. LWS13-1.2</name>
    <dbReference type="NCBI Taxonomy" id="3135264"/>
    <lineage>
        <taxon>Bacteria</taxon>
        <taxon>Bacillati</taxon>
        <taxon>Actinomycetota</taxon>
        <taxon>Actinomycetes</taxon>
        <taxon>Micrococcales</taxon>
        <taxon>Microbacteriaceae</taxon>
        <taxon>Microbacterium</taxon>
    </lineage>
</organism>
<dbReference type="Gene3D" id="2.30.110.10">
    <property type="entry name" value="Electron Transport, Fmn-binding Protein, Chain A"/>
    <property type="match status" value="1"/>
</dbReference>
<dbReference type="RefSeq" id="WP_349428344.1">
    <property type="nucleotide sequence ID" value="NZ_CP151632.1"/>
</dbReference>
<proteinExistence type="predicted"/>
<dbReference type="AlphaFoldDB" id="A0AAU6SAC2"/>
<name>A0AAU6SAC2_9MICO</name>